<keyword evidence="4 8" id="KW-0812">Transmembrane</keyword>
<dbReference type="GO" id="GO:0005886">
    <property type="term" value="C:plasma membrane"/>
    <property type="evidence" value="ECO:0000318"/>
    <property type="project" value="GO_Central"/>
</dbReference>
<dbReference type="Pfam" id="PF13853">
    <property type="entry name" value="7tm_4"/>
    <property type="match status" value="1"/>
</dbReference>
<proteinExistence type="predicted"/>
<feature type="transmembrane region" description="Helical" evidence="8">
    <location>
        <begin position="129"/>
        <end position="153"/>
    </location>
</feature>
<accession>A0A8J1J899</accession>
<organism evidence="10 11">
    <name type="scientific">Xenopus tropicalis</name>
    <name type="common">Western clawed frog</name>
    <name type="synonym">Silurana tropicalis</name>
    <dbReference type="NCBI Taxonomy" id="8364"/>
    <lineage>
        <taxon>Eukaryota</taxon>
        <taxon>Metazoa</taxon>
        <taxon>Chordata</taxon>
        <taxon>Craniata</taxon>
        <taxon>Vertebrata</taxon>
        <taxon>Euteleostomi</taxon>
        <taxon>Amphibia</taxon>
        <taxon>Batrachia</taxon>
        <taxon>Anura</taxon>
        <taxon>Pipoidea</taxon>
        <taxon>Pipidae</taxon>
        <taxon>Xenopodinae</taxon>
        <taxon>Xenopus</taxon>
        <taxon>Silurana</taxon>
    </lineage>
</organism>
<dbReference type="AGR" id="Xenbase:XB-GENE-29095219"/>
<name>A0A8J1J899_XENTR</name>
<feature type="transmembrane region" description="Helical" evidence="8">
    <location>
        <begin position="174"/>
        <end position="193"/>
    </location>
</feature>
<keyword evidence="3" id="KW-0716">Sensory transduction</keyword>
<dbReference type="PROSITE" id="PS50262">
    <property type="entry name" value="G_PROTEIN_RECEP_F1_2"/>
    <property type="match status" value="1"/>
</dbReference>
<keyword evidence="2" id="KW-1003">Cell membrane</keyword>
<evidence type="ECO:0000256" key="1">
    <source>
        <dbReference type="ARBA" id="ARBA00004651"/>
    </source>
</evidence>
<evidence type="ECO:0000313" key="12">
    <source>
        <dbReference type="Xenbase" id="XB-GENE-29095219"/>
    </source>
</evidence>
<feature type="transmembrane region" description="Helical" evidence="8">
    <location>
        <begin position="71"/>
        <end position="95"/>
    </location>
</feature>
<dbReference type="Proteomes" id="UP000008143">
    <property type="component" value="Chromosome 3"/>
</dbReference>
<dbReference type="AlphaFoldDB" id="A0A8J1J899"/>
<keyword evidence="11" id="KW-0675">Receptor</keyword>
<dbReference type="GO" id="GO:0050911">
    <property type="term" value="P:detection of chemical stimulus involved in sensory perception of smell"/>
    <property type="evidence" value="ECO:0000318"/>
    <property type="project" value="GO_Central"/>
</dbReference>
<keyword evidence="7" id="KW-0807">Transducer</keyword>
<evidence type="ECO:0000256" key="3">
    <source>
        <dbReference type="ARBA" id="ARBA00022606"/>
    </source>
</evidence>
<dbReference type="OrthoDB" id="9030451at2759"/>
<evidence type="ECO:0000256" key="6">
    <source>
        <dbReference type="ARBA" id="ARBA00023136"/>
    </source>
</evidence>
<dbReference type="Gene3D" id="1.20.1070.10">
    <property type="entry name" value="Rhodopsin 7-helix transmembrane proteins"/>
    <property type="match status" value="1"/>
</dbReference>
<evidence type="ECO:0000256" key="2">
    <source>
        <dbReference type="ARBA" id="ARBA00022475"/>
    </source>
</evidence>
<evidence type="ECO:0000256" key="7">
    <source>
        <dbReference type="ARBA" id="ARBA00023224"/>
    </source>
</evidence>
<dbReference type="RefSeq" id="XP_031754092.1">
    <property type="nucleotide sequence ID" value="XM_031898232.1"/>
</dbReference>
<dbReference type="KEGG" id="xtr:116409556"/>
<protein>
    <submittedName>
        <fullName evidence="11">Olfactory receptor 2B3</fullName>
    </submittedName>
</protein>
<keyword evidence="10" id="KW-1185">Reference proteome</keyword>
<sequence>MSADVMSQRRVASALLCMPPECFEDGRPQEHASPEETGVHQVDYLLLTSMAYDRYVAICIPMRYSLIMQKYICLLLAFVPWIIGATSASMFSWLVSNLSFCDHQEISHFFCELKAILELSCSGTGNIKIALIVVCIAFGLIPFGLILISYGNIIYSVSKIRTSAGKLKTFSSCCSHLTVVVLFCGTCLCLYMKPDSGNPQEMDKLLSLLYVARERLNFKVCQNARRECVTSEKRWRNLNEERQEQVEYE</sequence>
<evidence type="ECO:0000313" key="10">
    <source>
        <dbReference type="Proteomes" id="UP000008143"/>
    </source>
</evidence>
<evidence type="ECO:0000259" key="9">
    <source>
        <dbReference type="PROSITE" id="PS50262"/>
    </source>
</evidence>
<dbReference type="InterPro" id="IPR017452">
    <property type="entry name" value="GPCR_Rhodpsn_7TM"/>
</dbReference>
<evidence type="ECO:0000256" key="5">
    <source>
        <dbReference type="ARBA" id="ARBA00022989"/>
    </source>
</evidence>
<evidence type="ECO:0000256" key="8">
    <source>
        <dbReference type="SAM" id="Phobius"/>
    </source>
</evidence>
<dbReference type="PANTHER" id="PTHR26453">
    <property type="entry name" value="OLFACTORY RECEPTOR"/>
    <property type="match status" value="1"/>
</dbReference>
<dbReference type="GO" id="GO:0004984">
    <property type="term" value="F:olfactory receptor activity"/>
    <property type="evidence" value="ECO:0000318"/>
    <property type="project" value="GO_Central"/>
</dbReference>
<dbReference type="SUPFAM" id="SSF81321">
    <property type="entry name" value="Family A G protein-coupled receptor-like"/>
    <property type="match status" value="1"/>
</dbReference>
<keyword evidence="6 8" id="KW-0472">Membrane</keyword>
<dbReference type="GO" id="GO:0007186">
    <property type="term" value="P:G protein-coupled receptor signaling pathway"/>
    <property type="evidence" value="ECO:0007669"/>
    <property type="project" value="InterPro"/>
</dbReference>
<evidence type="ECO:0000313" key="11">
    <source>
        <dbReference type="RefSeq" id="XP_031754092.1"/>
    </source>
</evidence>
<keyword evidence="5 8" id="KW-1133">Transmembrane helix</keyword>
<evidence type="ECO:0000256" key="4">
    <source>
        <dbReference type="ARBA" id="ARBA00022692"/>
    </source>
</evidence>
<reference evidence="11" key="1">
    <citation type="submission" date="2025-08" db="UniProtKB">
        <authorList>
            <consortium name="RefSeq"/>
        </authorList>
    </citation>
    <scope>IDENTIFICATION</scope>
    <source>
        <strain evidence="11">Nigerian</strain>
        <tissue evidence="11">Liver and blood</tissue>
    </source>
</reference>
<dbReference type="Xenbase" id="XB-GENE-29095219">
    <property type="gene designation" value="or13at1"/>
</dbReference>
<comment type="subcellular location">
    <subcellularLocation>
        <location evidence="1">Cell membrane</location>
        <topology evidence="1">Multi-pass membrane protein</topology>
    </subcellularLocation>
</comment>
<dbReference type="PRINTS" id="PR00245">
    <property type="entry name" value="OLFACTORYR"/>
</dbReference>
<dbReference type="InterPro" id="IPR000725">
    <property type="entry name" value="Olfact_rcpt"/>
</dbReference>
<feature type="domain" description="G-protein coupled receptors family 1 profile" evidence="9">
    <location>
        <begin position="45"/>
        <end position="182"/>
    </location>
</feature>
<gene>
    <name evidence="12" type="primary">or13at1</name>
    <name evidence="11" type="synonym">LOC116409556</name>
</gene>